<reference evidence="8" key="1">
    <citation type="journal article" date="2007" name="Plant Cell">
        <title>Dothideomycete-plant interactions illuminated by genome sequencing and EST analysis of the wheat pathogen Stagonospora nodorum.</title>
        <authorList>
            <person name="Hane J.K."/>
            <person name="Lowe R.G."/>
            <person name="Solomon P.S."/>
            <person name="Tan K.C."/>
            <person name="Schoch C.L."/>
            <person name="Spatafora J.W."/>
            <person name="Crous P.W."/>
            <person name="Kodira C."/>
            <person name="Birren B.W."/>
            <person name="Galagan J.E."/>
            <person name="Torriani S.F."/>
            <person name="McDonald B.A."/>
            <person name="Oliver R.P."/>
        </authorList>
    </citation>
    <scope>NUCLEOTIDE SEQUENCE [LARGE SCALE GENOMIC DNA]</scope>
    <source>
        <strain evidence="8">SN15 / ATCC MYA-4574 / FGSC 10173</strain>
    </source>
</reference>
<dbReference type="AlphaFoldDB" id="Q0UIY8"/>
<dbReference type="eggNOG" id="KOG2614">
    <property type="taxonomic scope" value="Eukaryota"/>
</dbReference>
<comment type="cofactor">
    <cofactor evidence="1">
        <name>FAD</name>
        <dbReference type="ChEBI" id="CHEBI:57692"/>
    </cofactor>
</comment>
<dbReference type="RefSeq" id="XP_001798593.1">
    <property type="nucleotide sequence ID" value="XM_001798541.1"/>
</dbReference>
<dbReference type="VEuPathDB" id="FungiDB:JI435_082760"/>
<accession>Q0UIY8</accession>
<dbReference type="OMA" id="WGMSIQW"/>
<dbReference type="InterPro" id="IPR036188">
    <property type="entry name" value="FAD/NAD-bd_sf"/>
</dbReference>
<dbReference type="GO" id="GO:0004497">
    <property type="term" value="F:monooxygenase activity"/>
    <property type="evidence" value="ECO:0007669"/>
    <property type="project" value="UniProtKB-KW"/>
</dbReference>
<dbReference type="PANTHER" id="PTHR47178:SF2">
    <property type="entry name" value="FAD-BINDING DOMAIN-CONTAINING PROTEIN"/>
    <property type="match status" value="1"/>
</dbReference>
<keyword evidence="3" id="KW-0274">FAD</keyword>
<dbReference type="HOGENOM" id="CLU_009665_3_2_1"/>
<evidence type="ECO:0000256" key="4">
    <source>
        <dbReference type="ARBA" id="ARBA00023002"/>
    </source>
</evidence>
<evidence type="ECO:0000313" key="8">
    <source>
        <dbReference type="Proteomes" id="UP000001055"/>
    </source>
</evidence>
<keyword evidence="4" id="KW-0560">Oxidoreductase</keyword>
<dbReference type="GO" id="GO:0044550">
    <property type="term" value="P:secondary metabolite biosynthetic process"/>
    <property type="evidence" value="ECO:0000318"/>
    <property type="project" value="GO_Central"/>
</dbReference>
<dbReference type="EMBL" id="CH445336">
    <property type="protein sequence ID" value="EAT84552.1"/>
    <property type="molecule type" value="Genomic_DNA"/>
</dbReference>
<evidence type="ECO:0000259" key="6">
    <source>
        <dbReference type="Pfam" id="PF01494"/>
    </source>
</evidence>
<dbReference type="KEGG" id="pno:SNOG_08276"/>
<evidence type="ECO:0000256" key="2">
    <source>
        <dbReference type="ARBA" id="ARBA00022630"/>
    </source>
</evidence>
<dbReference type="Pfam" id="PF01494">
    <property type="entry name" value="FAD_binding_3"/>
    <property type="match status" value="1"/>
</dbReference>
<evidence type="ECO:0000256" key="1">
    <source>
        <dbReference type="ARBA" id="ARBA00001974"/>
    </source>
</evidence>
<evidence type="ECO:0000313" key="7">
    <source>
        <dbReference type="EMBL" id="EAT84552.1"/>
    </source>
</evidence>
<dbReference type="GeneID" id="5975491"/>
<name>Q0UIY8_PHANO</name>
<organism evidence="7 8">
    <name type="scientific">Phaeosphaeria nodorum (strain SN15 / ATCC MYA-4574 / FGSC 10173)</name>
    <name type="common">Glume blotch fungus</name>
    <name type="synonym">Parastagonospora nodorum</name>
    <dbReference type="NCBI Taxonomy" id="321614"/>
    <lineage>
        <taxon>Eukaryota</taxon>
        <taxon>Fungi</taxon>
        <taxon>Dikarya</taxon>
        <taxon>Ascomycota</taxon>
        <taxon>Pezizomycotina</taxon>
        <taxon>Dothideomycetes</taxon>
        <taxon>Pleosporomycetidae</taxon>
        <taxon>Pleosporales</taxon>
        <taxon>Pleosporineae</taxon>
        <taxon>Phaeosphaeriaceae</taxon>
        <taxon>Parastagonospora</taxon>
    </lineage>
</organism>
<dbReference type="Pfam" id="PF13450">
    <property type="entry name" value="NAD_binding_8"/>
    <property type="match status" value="1"/>
</dbReference>
<evidence type="ECO:0000256" key="5">
    <source>
        <dbReference type="ARBA" id="ARBA00023033"/>
    </source>
</evidence>
<dbReference type="STRING" id="321614.Q0UIY8"/>
<dbReference type="Proteomes" id="UP000001055">
    <property type="component" value="Unassembled WGS sequence"/>
</dbReference>
<dbReference type="PRINTS" id="PR00420">
    <property type="entry name" value="RNGMNOXGNASE"/>
</dbReference>
<dbReference type="GO" id="GO:0071949">
    <property type="term" value="F:FAD binding"/>
    <property type="evidence" value="ECO:0007669"/>
    <property type="project" value="InterPro"/>
</dbReference>
<dbReference type="InParanoid" id="Q0UIY8"/>
<feature type="domain" description="FAD-binding" evidence="6">
    <location>
        <begin position="166"/>
        <end position="412"/>
    </location>
</feature>
<proteinExistence type="predicted"/>
<dbReference type="PANTHER" id="PTHR47178">
    <property type="entry name" value="MONOOXYGENASE, FAD-BINDING"/>
    <property type="match status" value="1"/>
</dbReference>
<keyword evidence="2" id="KW-0285">Flavoprotein</keyword>
<dbReference type="SUPFAM" id="SSF51905">
    <property type="entry name" value="FAD/NAD(P)-binding domain"/>
    <property type="match status" value="1"/>
</dbReference>
<dbReference type="InterPro" id="IPR002938">
    <property type="entry name" value="FAD-bd"/>
</dbReference>
<protein>
    <recommendedName>
        <fullName evidence="6">FAD-binding domain-containing protein</fullName>
    </recommendedName>
</protein>
<evidence type="ECO:0000256" key="3">
    <source>
        <dbReference type="ARBA" id="ARBA00022827"/>
    </source>
</evidence>
<keyword evidence="5" id="KW-0503">Monooxygenase</keyword>
<sequence>MDKCLRSRHSERMRACFPSDVANQKLNKYDSSDYERKIIPTDMTAQNVPSETHVIIIGAGITGLVLAQALKKEGIRYSIFEKDESLNVRSNEWTMAIHWALERLETLLPPEAYANMEKASCNPAVPINAGGNYPIIHAETGNIIAGVPYKRGLRVPRSKMRALCGEGIDVQYGKHVQDINFGADGQGVAVKFQDGTEVSGTIVVGADGTRSRCREVALNSAEKAATTPFPIWHMNLTVCYGDAEKARYVRSEFPTSFLALSERSFHAFQSISSMPDGPDHPESWVFHLAMAWRGEARHDLSYAERLAIIKEKADGLAEPARSSFKWIPDGTQVHKADISYWVTEPWDNHQGRLTLVGDAAHPMPPYRGQGLNHCIADIFELVGNIKKAASGESTWDATISAYEAEMIPRGAEEVKCSIENGIMLHDWEKVKQSPVFTAGFKPMKGHDTWETNKDHEENQKKAEAARGMRNNVVTTT</sequence>
<gene>
    <name evidence="7" type="ORF">SNOG_08276</name>
</gene>
<dbReference type="Gene3D" id="3.50.50.60">
    <property type="entry name" value="FAD/NAD(P)-binding domain"/>
    <property type="match status" value="1"/>
</dbReference>